<evidence type="ECO:0000313" key="14">
    <source>
        <dbReference type="EMBL" id="MBO1317466.1"/>
    </source>
</evidence>
<dbReference type="InterPro" id="IPR036097">
    <property type="entry name" value="HisK_dim/P_sf"/>
</dbReference>
<dbReference type="InterPro" id="IPR003594">
    <property type="entry name" value="HATPase_dom"/>
</dbReference>
<dbReference type="GO" id="GO:0005886">
    <property type="term" value="C:plasma membrane"/>
    <property type="evidence" value="ECO:0007669"/>
    <property type="project" value="TreeGrafter"/>
</dbReference>
<evidence type="ECO:0000256" key="5">
    <source>
        <dbReference type="ARBA" id="ARBA00022679"/>
    </source>
</evidence>
<evidence type="ECO:0000256" key="3">
    <source>
        <dbReference type="ARBA" id="ARBA00012438"/>
    </source>
</evidence>
<dbReference type="AlphaFoldDB" id="A0A8J7U3P1"/>
<sequence length="470" mass="52516">MRTRFPSLQWHLMLSTGTVLSLCFLLTFLVLDGLLQRNFDQQVQSALTSQAMILVEELDRVGDVEAERAGILARFGLAYGMSNGLFQLIDGEGRVALSSDDTAWGELVNSTVRGDDVELYAFFWESRRVPEKDARFLYYRIASDATVRIGMDVSARREALRMTRLVFGLGSLLSLVLSLLLLGWTTRRAVQGVRHVRERAETIRHQDDLSARVPLPTAFRETNELAETFNAMMDRVQFLVKNLRLVMDHFAHDLKTPMTRLRGLAEQSLRRGGDDEDMELAGTVVDECDRITAELDTLLLIARAESGLSVFRPSAFDLAECVRECLEFFEPELEMKGMALAERLPDSMPITVDLQVTRRVVLNLIENAVKYSETGTVTVTGTQDQSTASISVCDNGLGIRAEDAEQIFEPFFRTKDHATREGHGLGLSYCRSVLNAMGGGIHYRPNQPNGSCFTITMPLEPPPEPKEDAG</sequence>
<protein>
    <recommendedName>
        <fullName evidence="3">histidine kinase</fullName>
        <ecNumber evidence="3">2.7.13.3</ecNumber>
    </recommendedName>
</protein>
<dbReference type="InterPro" id="IPR050428">
    <property type="entry name" value="TCS_sensor_his_kinase"/>
</dbReference>
<dbReference type="CDD" id="cd00075">
    <property type="entry name" value="HATPase"/>
    <property type="match status" value="1"/>
</dbReference>
<dbReference type="InterPro" id="IPR003661">
    <property type="entry name" value="HisK_dim/P_dom"/>
</dbReference>
<feature type="transmembrane region" description="Helical" evidence="11">
    <location>
        <begin position="165"/>
        <end position="184"/>
    </location>
</feature>
<keyword evidence="15" id="KW-1185">Reference proteome</keyword>
<dbReference type="SMART" id="SM00304">
    <property type="entry name" value="HAMP"/>
    <property type="match status" value="1"/>
</dbReference>
<evidence type="ECO:0000256" key="8">
    <source>
        <dbReference type="ARBA" id="ARBA00022989"/>
    </source>
</evidence>
<evidence type="ECO:0000256" key="7">
    <source>
        <dbReference type="ARBA" id="ARBA00022777"/>
    </source>
</evidence>
<dbReference type="SMART" id="SM00388">
    <property type="entry name" value="HisKA"/>
    <property type="match status" value="1"/>
</dbReference>
<dbReference type="Proteomes" id="UP000664417">
    <property type="component" value="Unassembled WGS sequence"/>
</dbReference>
<dbReference type="RefSeq" id="WP_207856702.1">
    <property type="nucleotide sequence ID" value="NZ_JAFREP010000002.1"/>
</dbReference>
<dbReference type="InterPro" id="IPR005467">
    <property type="entry name" value="His_kinase_dom"/>
</dbReference>
<comment type="subcellular location">
    <subcellularLocation>
        <location evidence="2">Membrane</location>
    </subcellularLocation>
</comment>
<keyword evidence="8 11" id="KW-1133">Transmembrane helix</keyword>
<feature type="transmembrane region" description="Helical" evidence="11">
    <location>
        <begin position="12"/>
        <end position="31"/>
    </location>
</feature>
<evidence type="ECO:0000256" key="6">
    <source>
        <dbReference type="ARBA" id="ARBA00022692"/>
    </source>
</evidence>
<keyword evidence="7 14" id="KW-0418">Kinase</keyword>
<evidence type="ECO:0000256" key="1">
    <source>
        <dbReference type="ARBA" id="ARBA00000085"/>
    </source>
</evidence>
<evidence type="ECO:0000256" key="9">
    <source>
        <dbReference type="ARBA" id="ARBA00023012"/>
    </source>
</evidence>
<comment type="caution">
    <text evidence="14">The sequence shown here is derived from an EMBL/GenBank/DDBJ whole genome shotgun (WGS) entry which is preliminary data.</text>
</comment>
<gene>
    <name evidence="14" type="ORF">J3U88_03270</name>
</gene>
<dbReference type="CDD" id="cd00082">
    <property type="entry name" value="HisKA"/>
    <property type="match status" value="1"/>
</dbReference>
<dbReference type="EC" id="2.7.13.3" evidence="3"/>
<evidence type="ECO:0000313" key="15">
    <source>
        <dbReference type="Proteomes" id="UP000664417"/>
    </source>
</evidence>
<dbReference type="Gene3D" id="3.30.565.10">
    <property type="entry name" value="Histidine kinase-like ATPase, C-terminal domain"/>
    <property type="match status" value="1"/>
</dbReference>
<dbReference type="Pfam" id="PF02518">
    <property type="entry name" value="HATPase_c"/>
    <property type="match status" value="1"/>
</dbReference>
<dbReference type="Gene3D" id="1.10.287.130">
    <property type="match status" value="1"/>
</dbReference>
<keyword evidence="4" id="KW-0597">Phosphoprotein</keyword>
<dbReference type="InterPro" id="IPR036890">
    <property type="entry name" value="HATPase_C_sf"/>
</dbReference>
<dbReference type="Pfam" id="PF00512">
    <property type="entry name" value="HisKA"/>
    <property type="match status" value="1"/>
</dbReference>
<keyword evidence="6 11" id="KW-0812">Transmembrane</keyword>
<reference evidence="14" key="1">
    <citation type="submission" date="2021-03" db="EMBL/GenBank/DDBJ databases">
        <authorList>
            <person name="Wang G."/>
        </authorList>
    </citation>
    <scope>NUCLEOTIDE SEQUENCE</scope>
    <source>
        <strain evidence="14">KCTC 12899</strain>
    </source>
</reference>
<dbReference type="SUPFAM" id="SSF55874">
    <property type="entry name" value="ATPase domain of HSP90 chaperone/DNA topoisomerase II/histidine kinase"/>
    <property type="match status" value="1"/>
</dbReference>
<evidence type="ECO:0000256" key="2">
    <source>
        <dbReference type="ARBA" id="ARBA00004370"/>
    </source>
</evidence>
<evidence type="ECO:0000256" key="4">
    <source>
        <dbReference type="ARBA" id="ARBA00022553"/>
    </source>
</evidence>
<organism evidence="14 15">
    <name type="scientific">Acanthopleuribacter pedis</name>
    <dbReference type="NCBI Taxonomy" id="442870"/>
    <lineage>
        <taxon>Bacteria</taxon>
        <taxon>Pseudomonadati</taxon>
        <taxon>Acidobacteriota</taxon>
        <taxon>Holophagae</taxon>
        <taxon>Acanthopleuribacterales</taxon>
        <taxon>Acanthopleuribacteraceae</taxon>
        <taxon>Acanthopleuribacter</taxon>
    </lineage>
</organism>
<dbReference type="Gene3D" id="6.10.340.10">
    <property type="match status" value="1"/>
</dbReference>
<dbReference type="InterPro" id="IPR003660">
    <property type="entry name" value="HAMP_dom"/>
</dbReference>
<keyword evidence="9" id="KW-0902">Two-component regulatory system</keyword>
<evidence type="ECO:0000256" key="10">
    <source>
        <dbReference type="ARBA" id="ARBA00023136"/>
    </source>
</evidence>
<feature type="domain" description="HAMP" evidence="13">
    <location>
        <begin position="187"/>
        <end position="241"/>
    </location>
</feature>
<dbReference type="SMART" id="SM00387">
    <property type="entry name" value="HATPase_c"/>
    <property type="match status" value="1"/>
</dbReference>
<dbReference type="SUPFAM" id="SSF47384">
    <property type="entry name" value="Homodimeric domain of signal transducing histidine kinase"/>
    <property type="match status" value="1"/>
</dbReference>
<evidence type="ECO:0000259" key="12">
    <source>
        <dbReference type="PROSITE" id="PS50109"/>
    </source>
</evidence>
<dbReference type="PROSITE" id="PS50109">
    <property type="entry name" value="HIS_KIN"/>
    <property type="match status" value="1"/>
</dbReference>
<dbReference type="GO" id="GO:0000155">
    <property type="term" value="F:phosphorelay sensor kinase activity"/>
    <property type="evidence" value="ECO:0007669"/>
    <property type="project" value="InterPro"/>
</dbReference>
<feature type="domain" description="Histidine kinase" evidence="12">
    <location>
        <begin position="249"/>
        <end position="461"/>
    </location>
</feature>
<name>A0A8J7U3P1_9BACT</name>
<proteinExistence type="predicted"/>
<keyword evidence="10 11" id="KW-0472">Membrane</keyword>
<dbReference type="Pfam" id="PF00672">
    <property type="entry name" value="HAMP"/>
    <property type="match status" value="1"/>
</dbReference>
<dbReference type="EMBL" id="JAFREP010000002">
    <property type="protein sequence ID" value="MBO1317466.1"/>
    <property type="molecule type" value="Genomic_DNA"/>
</dbReference>
<comment type="catalytic activity">
    <reaction evidence="1">
        <text>ATP + protein L-histidine = ADP + protein N-phospho-L-histidine.</text>
        <dbReference type="EC" id="2.7.13.3"/>
    </reaction>
</comment>
<dbReference type="PROSITE" id="PS50885">
    <property type="entry name" value="HAMP"/>
    <property type="match status" value="1"/>
</dbReference>
<keyword evidence="5" id="KW-0808">Transferase</keyword>
<accession>A0A8J7U3P1</accession>
<evidence type="ECO:0000256" key="11">
    <source>
        <dbReference type="SAM" id="Phobius"/>
    </source>
</evidence>
<dbReference type="InterPro" id="IPR004358">
    <property type="entry name" value="Sig_transdc_His_kin-like_C"/>
</dbReference>
<dbReference type="PRINTS" id="PR00344">
    <property type="entry name" value="BCTRLSENSOR"/>
</dbReference>
<evidence type="ECO:0000259" key="13">
    <source>
        <dbReference type="PROSITE" id="PS50885"/>
    </source>
</evidence>
<dbReference type="PANTHER" id="PTHR45436:SF8">
    <property type="entry name" value="HISTIDINE KINASE"/>
    <property type="match status" value="1"/>
</dbReference>
<dbReference type="PANTHER" id="PTHR45436">
    <property type="entry name" value="SENSOR HISTIDINE KINASE YKOH"/>
    <property type="match status" value="1"/>
</dbReference>